<gene>
    <name evidence="3" type="ORF">B5E91_03265</name>
    <name evidence="2" type="ORF">K8V91_02770</name>
</gene>
<accession>A0A1Y4EL06</accession>
<keyword evidence="1" id="KW-0472">Membrane</keyword>
<reference evidence="3" key="2">
    <citation type="journal article" date="2018" name="BMC Genomics">
        <title>Whole genome sequencing and function prediction of 133 gut anaerobes isolated from chicken caecum in pure cultures.</title>
        <authorList>
            <person name="Medvecky M."/>
            <person name="Cejkova D."/>
            <person name="Polansky O."/>
            <person name="Karasova D."/>
            <person name="Kubasova T."/>
            <person name="Cizek A."/>
            <person name="Rychlik I."/>
        </authorList>
    </citation>
    <scope>NUCLEOTIDE SEQUENCE</scope>
    <source>
        <strain evidence="3">An149</strain>
    </source>
</reference>
<organism evidence="3 4">
    <name type="scientific">Thomasclavelia spiroformis</name>
    <dbReference type="NCBI Taxonomy" id="29348"/>
    <lineage>
        <taxon>Bacteria</taxon>
        <taxon>Bacillati</taxon>
        <taxon>Bacillota</taxon>
        <taxon>Erysipelotrichia</taxon>
        <taxon>Erysipelotrichales</taxon>
        <taxon>Coprobacillaceae</taxon>
        <taxon>Thomasclavelia</taxon>
    </lineage>
</organism>
<evidence type="ECO:0000313" key="3">
    <source>
        <dbReference type="EMBL" id="OUQ05842.1"/>
    </source>
</evidence>
<name>A0A1Y4EL06_9FIRM</name>
<comment type="caution">
    <text evidence="3">The sequence shown here is derived from an EMBL/GenBank/DDBJ whole genome shotgun (WGS) entry which is preliminary data.</text>
</comment>
<dbReference type="RefSeq" id="WP_087255006.1">
    <property type="nucleotide sequence ID" value="NZ_CAJFOD010000104.1"/>
</dbReference>
<feature type="transmembrane region" description="Helical" evidence="1">
    <location>
        <begin position="49"/>
        <end position="73"/>
    </location>
</feature>
<reference evidence="2" key="4">
    <citation type="submission" date="2021-09" db="EMBL/GenBank/DDBJ databases">
        <authorList>
            <person name="Gilroy R."/>
        </authorList>
    </citation>
    <scope>NUCLEOTIDE SEQUENCE</scope>
    <source>
        <strain evidence="2">CHK193-16274</strain>
    </source>
</reference>
<dbReference type="EMBL" id="DYWV01000097">
    <property type="protein sequence ID" value="HJF39823.1"/>
    <property type="molecule type" value="Genomic_DNA"/>
</dbReference>
<keyword evidence="1" id="KW-1133">Transmembrane helix</keyword>
<dbReference type="EMBL" id="NFLB01000003">
    <property type="protein sequence ID" value="OUQ05842.1"/>
    <property type="molecule type" value="Genomic_DNA"/>
</dbReference>
<evidence type="ECO:0000313" key="2">
    <source>
        <dbReference type="EMBL" id="HJF39823.1"/>
    </source>
</evidence>
<reference evidence="4" key="1">
    <citation type="submission" date="2017-04" db="EMBL/GenBank/DDBJ databases">
        <title>Function of individual gut microbiota members based on whole genome sequencing of pure cultures obtained from chicken caecum.</title>
        <authorList>
            <person name="Medvecky M."/>
            <person name="Cejkova D."/>
            <person name="Polansky O."/>
            <person name="Karasova D."/>
            <person name="Kubasova T."/>
            <person name="Cizek A."/>
            <person name="Rychlik I."/>
        </authorList>
    </citation>
    <scope>NUCLEOTIDE SEQUENCE [LARGE SCALE GENOMIC DNA]</scope>
    <source>
        <strain evidence="4">An149</strain>
    </source>
</reference>
<keyword evidence="1" id="KW-0812">Transmembrane</keyword>
<dbReference type="Proteomes" id="UP000196258">
    <property type="component" value="Unassembled WGS sequence"/>
</dbReference>
<dbReference type="AlphaFoldDB" id="A0A1Y4EL06"/>
<evidence type="ECO:0008006" key="5">
    <source>
        <dbReference type="Google" id="ProtNLM"/>
    </source>
</evidence>
<protein>
    <recommendedName>
        <fullName evidence="5">DUF202 domain-containing protein</fullName>
    </recommendedName>
</protein>
<proteinExistence type="predicted"/>
<sequence length="89" mass="10125">MEAKLKQSYIEEIKFQTKMLNNLKRWLKVSIILSSLSFAFVLFGPSLDFVYQIIGIIGMILSTIACVLILLGYKNGRNNVNKIIDSLNK</sequence>
<evidence type="ECO:0000256" key="1">
    <source>
        <dbReference type="SAM" id="Phobius"/>
    </source>
</evidence>
<dbReference type="Proteomes" id="UP000749320">
    <property type="component" value="Unassembled WGS sequence"/>
</dbReference>
<feature type="transmembrane region" description="Helical" evidence="1">
    <location>
        <begin position="26"/>
        <end position="43"/>
    </location>
</feature>
<reference evidence="2" key="3">
    <citation type="journal article" date="2021" name="PeerJ">
        <title>Extensive microbial diversity within the chicken gut microbiome revealed by metagenomics and culture.</title>
        <authorList>
            <person name="Gilroy R."/>
            <person name="Ravi A."/>
            <person name="Getino M."/>
            <person name="Pursley I."/>
            <person name="Horton D.L."/>
            <person name="Alikhan N.F."/>
            <person name="Baker D."/>
            <person name="Gharbi K."/>
            <person name="Hall N."/>
            <person name="Watson M."/>
            <person name="Adriaenssens E.M."/>
            <person name="Foster-Nyarko E."/>
            <person name="Jarju S."/>
            <person name="Secka A."/>
            <person name="Antonio M."/>
            <person name="Oren A."/>
            <person name="Chaudhuri R.R."/>
            <person name="La Ragione R."/>
            <person name="Hildebrand F."/>
            <person name="Pallen M.J."/>
        </authorList>
    </citation>
    <scope>NUCLEOTIDE SEQUENCE</scope>
    <source>
        <strain evidence="2">CHK193-16274</strain>
    </source>
</reference>
<evidence type="ECO:0000313" key="4">
    <source>
        <dbReference type="Proteomes" id="UP000196258"/>
    </source>
</evidence>